<protein>
    <recommendedName>
        <fullName evidence="2">Pre-C2HC domain-containing protein</fullName>
    </recommendedName>
</protein>
<proteinExistence type="predicted"/>
<dbReference type="InterPro" id="IPR006579">
    <property type="entry name" value="Pre_C2HC_dom"/>
</dbReference>
<evidence type="ECO:0000259" key="2">
    <source>
        <dbReference type="Pfam" id="PF07530"/>
    </source>
</evidence>
<evidence type="ECO:0000313" key="3">
    <source>
        <dbReference type="EMBL" id="CAH0388418.1"/>
    </source>
</evidence>
<evidence type="ECO:0000313" key="4">
    <source>
        <dbReference type="Proteomes" id="UP001152759"/>
    </source>
</evidence>
<keyword evidence="4" id="KW-1185">Reference proteome</keyword>
<dbReference type="Proteomes" id="UP001152759">
    <property type="component" value="Chromosome 4"/>
</dbReference>
<gene>
    <name evidence="3" type="ORF">BEMITA_LOCUS7332</name>
</gene>
<name>A0A9P0ABU7_BEMTA</name>
<accession>A0A9P0ABU7</accession>
<feature type="region of interest" description="Disordered" evidence="1">
    <location>
        <begin position="1"/>
        <end position="33"/>
    </location>
</feature>
<reference evidence="3" key="1">
    <citation type="submission" date="2021-12" db="EMBL/GenBank/DDBJ databases">
        <authorList>
            <person name="King R."/>
        </authorList>
    </citation>
    <scope>NUCLEOTIDE SEQUENCE</scope>
</reference>
<sequence length="277" mass="33276">METETEIINSVIENNNSKEENNLDAKNENQKPPPIFIMHENPEEIKKILKDYKFDFLLKVSSKKQTKIVLKSIPEHRILAQKLNELGIEFFTFQSFSGKITRRIIRGLPINFDKEILKLELEKHEPIEVKNIQQLRHRFTKAPIPLFKIDIKSNNNAWKKLDEIKIINEYEIKIERIGIKQIDIPICKNCLQYGYTKNFCYRKIIWLICNDHHFSSECEKSKQSEWKPVCLHYKEHHFTTWKGCKFYKKLRKQRIHQYKKVAEECKNIILEEKTFSR</sequence>
<dbReference type="Pfam" id="PF07530">
    <property type="entry name" value="PRE_C2HC"/>
    <property type="match status" value="1"/>
</dbReference>
<organism evidence="3 4">
    <name type="scientific">Bemisia tabaci</name>
    <name type="common">Sweetpotato whitefly</name>
    <name type="synonym">Aleurodes tabaci</name>
    <dbReference type="NCBI Taxonomy" id="7038"/>
    <lineage>
        <taxon>Eukaryota</taxon>
        <taxon>Metazoa</taxon>
        <taxon>Ecdysozoa</taxon>
        <taxon>Arthropoda</taxon>
        <taxon>Hexapoda</taxon>
        <taxon>Insecta</taxon>
        <taxon>Pterygota</taxon>
        <taxon>Neoptera</taxon>
        <taxon>Paraneoptera</taxon>
        <taxon>Hemiptera</taxon>
        <taxon>Sternorrhyncha</taxon>
        <taxon>Aleyrodoidea</taxon>
        <taxon>Aleyrodidae</taxon>
        <taxon>Aleyrodinae</taxon>
        <taxon>Bemisia</taxon>
    </lineage>
</organism>
<feature type="compositionally biased region" description="Basic and acidic residues" evidence="1">
    <location>
        <begin position="16"/>
        <end position="29"/>
    </location>
</feature>
<evidence type="ECO:0000256" key="1">
    <source>
        <dbReference type="SAM" id="MobiDB-lite"/>
    </source>
</evidence>
<feature type="compositionally biased region" description="Low complexity" evidence="1">
    <location>
        <begin position="1"/>
        <end position="15"/>
    </location>
</feature>
<dbReference type="AlphaFoldDB" id="A0A9P0ABU7"/>
<dbReference type="EMBL" id="OU963865">
    <property type="protein sequence ID" value="CAH0388418.1"/>
    <property type="molecule type" value="Genomic_DNA"/>
</dbReference>
<feature type="domain" description="Pre-C2HC" evidence="2">
    <location>
        <begin position="119"/>
        <end position="176"/>
    </location>
</feature>